<dbReference type="PANTHER" id="PTHR10192:SF5">
    <property type="entry name" value="GEPHYRIN"/>
    <property type="match status" value="1"/>
</dbReference>
<evidence type="ECO:0000259" key="2">
    <source>
        <dbReference type="Pfam" id="PF03454"/>
    </source>
</evidence>
<evidence type="ECO:0000313" key="3">
    <source>
        <dbReference type="EMBL" id="GFP32820.1"/>
    </source>
</evidence>
<evidence type="ECO:0000256" key="1">
    <source>
        <dbReference type="RuleBase" id="RU365090"/>
    </source>
</evidence>
<keyword evidence="1" id="KW-0479">Metal-binding</keyword>
<comment type="pathway">
    <text evidence="1">Cofactor biosynthesis; molybdopterin biosynthesis.</text>
</comment>
<keyword evidence="1 3" id="KW-0808">Transferase</keyword>
<protein>
    <recommendedName>
        <fullName evidence="1">Molybdopterin molybdenumtransferase</fullName>
        <ecNumber evidence="1">2.10.1.1</ecNumber>
    </recommendedName>
</protein>
<dbReference type="GO" id="GO:0005829">
    <property type="term" value="C:cytosol"/>
    <property type="evidence" value="ECO:0007669"/>
    <property type="project" value="TreeGrafter"/>
</dbReference>
<dbReference type="Pfam" id="PF03454">
    <property type="entry name" value="MoeA_C"/>
    <property type="match status" value="1"/>
</dbReference>
<dbReference type="SUPFAM" id="SSF63867">
    <property type="entry name" value="MoeA C-terminal domain-like"/>
    <property type="match status" value="1"/>
</dbReference>
<keyword evidence="1" id="KW-0460">Magnesium</keyword>
<sequence length="97" mass="10775">MMGRGEIFRPTVKAALAHDLKIKTERTQLMRVMVGRKGEVLWASSTRAQGPGILRSMSLANGIATNPPQKELGKQGELVEVMLIREIEERPERLPPA</sequence>
<dbReference type="EC" id="2.10.1.1" evidence="1"/>
<dbReference type="InterPro" id="IPR036688">
    <property type="entry name" value="MoeA_C_domain_IV_sf"/>
</dbReference>
<organism evidence="3 4">
    <name type="scientific">Candidatus Hakubella thermalkaliphila</name>
    <dbReference type="NCBI Taxonomy" id="2754717"/>
    <lineage>
        <taxon>Bacteria</taxon>
        <taxon>Bacillati</taxon>
        <taxon>Actinomycetota</taxon>
        <taxon>Actinomycetota incertae sedis</taxon>
        <taxon>Candidatus Hakubellales</taxon>
        <taxon>Candidatus Hakubellaceae</taxon>
        <taxon>Candidatus Hakubella</taxon>
    </lineage>
</organism>
<gene>
    <name evidence="3" type="ORF">HKBW3S42_01128</name>
</gene>
<dbReference type="AlphaFoldDB" id="A0A6V8PL24"/>
<comment type="similarity">
    <text evidence="1">Belongs to the MoeA family.</text>
</comment>
<dbReference type="EMBL" id="BLSA01000163">
    <property type="protein sequence ID" value="GFP32820.1"/>
    <property type="molecule type" value="Genomic_DNA"/>
</dbReference>
<feature type="domain" description="MoeA C-terminal" evidence="2">
    <location>
        <begin position="13"/>
        <end position="83"/>
    </location>
</feature>
<keyword evidence="1" id="KW-0500">Molybdenum</keyword>
<reference evidence="3 4" key="1">
    <citation type="journal article" date="2020" name="Front. Microbiol.">
        <title>Single-cell genomics of novel Actinobacteria with the Wood-Ljungdahl pathway discovered in a serpentinizing system.</title>
        <authorList>
            <person name="Merino N."/>
            <person name="Kawai M."/>
            <person name="Boyd E.S."/>
            <person name="Colman D.R."/>
            <person name="McGlynn S.E."/>
            <person name="Nealson K.H."/>
            <person name="Kurokawa K."/>
            <person name="Hongoh Y."/>
        </authorList>
    </citation>
    <scope>NUCLEOTIDE SEQUENCE [LARGE SCALE GENOMIC DNA]</scope>
    <source>
        <strain evidence="3 4">S42</strain>
    </source>
</reference>
<name>A0A6V8PL24_9ACTN</name>
<comment type="cofactor">
    <cofactor evidence="1">
        <name>Mg(2+)</name>
        <dbReference type="ChEBI" id="CHEBI:18420"/>
    </cofactor>
</comment>
<dbReference type="InterPro" id="IPR005111">
    <property type="entry name" value="MoeA_C_domain_IV"/>
</dbReference>
<evidence type="ECO:0000313" key="4">
    <source>
        <dbReference type="Proteomes" id="UP000568877"/>
    </source>
</evidence>
<dbReference type="GO" id="GO:0061599">
    <property type="term" value="F:molybdopterin molybdotransferase activity"/>
    <property type="evidence" value="ECO:0007669"/>
    <property type="project" value="UniProtKB-UniRule"/>
</dbReference>
<dbReference type="GO" id="GO:0046872">
    <property type="term" value="F:metal ion binding"/>
    <property type="evidence" value="ECO:0007669"/>
    <property type="project" value="UniProtKB-UniRule"/>
</dbReference>
<comment type="caution">
    <text evidence="3">The sequence shown here is derived from an EMBL/GenBank/DDBJ whole genome shotgun (WGS) entry which is preliminary data.</text>
</comment>
<dbReference type="Gene3D" id="2.40.340.10">
    <property type="entry name" value="MoeA, C-terminal, domain IV"/>
    <property type="match status" value="1"/>
</dbReference>
<dbReference type="Proteomes" id="UP000568877">
    <property type="component" value="Unassembled WGS sequence"/>
</dbReference>
<dbReference type="InterPro" id="IPR038987">
    <property type="entry name" value="MoeA-like"/>
</dbReference>
<keyword evidence="1" id="KW-0501">Molybdenum cofactor biosynthesis</keyword>
<proteinExistence type="inferred from homology"/>
<accession>A0A6V8PL24</accession>
<comment type="catalytic activity">
    <reaction evidence="1">
        <text>adenylyl-molybdopterin + molybdate = Mo-molybdopterin + AMP + H(+)</text>
        <dbReference type="Rhea" id="RHEA:35047"/>
        <dbReference type="ChEBI" id="CHEBI:15378"/>
        <dbReference type="ChEBI" id="CHEBI:36264"/>
        <dbReference type="ChEBI" id="CHEBI:62727"/>
        <dbReference type="ChEBI" id="CHEBI:71302"/>
        <dbReference type="ChEBI" id="CHEBI:456215"/>
    </reaction>
</comment>
<dbReference type="PANTHER" id="PTHR10192">
    <property type="entry name" value="MOLYBDOPTERIN BIOSYNTHESIS PROTEIN"/>
    <property type="match status" value="1"/>
</dbReference>
<comment type="function">
    <text evidence="1">Catalyzes the insertion of molybdate into adenylated molybdopterin with the concomitant release of AMP.</text>
</comment>
<dbReference type="GO" id="GO:0006777">
    <property type="term" value="P:Mo-molybdopterin cofactor biosynthetic process"/>
    <property type="evidence" value="ECO:0007669"/>
    <property type="project" value="UniProtKB-UniRule"/>
</dbReference>